<reference evidence="1" key="2">
    <citation type="submission" date="2014-06" db="EMBL/GenBank/DDBJ databases">
        <title>The complete genome of Blastobotrys (Arxula) adeninivorans LS3 - a yeast of biotechnological interest.</title>
        <authorList>
            <person name="Kunze G."/>
            <person name="Gaillardin C."/>
            <person name="Czernicka M."/>
            <person name="Durrens P."/>
            <person name="Martin T."/>
            <person name="Boer E."/>
            <person name="Gabaldon T."/>
            <person name="Cruz J."/>
            <person name="Talla E."/>
            <person name="Marck C."/>
            <person name="Goffeau A."/>
            <person name="Barbe V."/>
            <person name="Baret P."/>
            <person name="Baronian K."/>
            <person name="Beier S."/>
            <person name="Bleykasten C."/>
            <person name="Bode R."/>
            <person name="Casaregola S."/>
            <person name="Despons L."/>
            <person name="Fairhead C."/>
            <person name="Giersberg M."/>
            <person name="Gierski P."/>
            <person name="Hahnel U."/>
            <person name="Hartmann A."/>
            <person name="Jankowska D."/>
            <person name="Jubin C."/>
            <person name="Jung P."/>
            <person name="Lafontaine I."/>
            <person name="Leh-Louis V."/>
            <person name="Lemaire M."/>
            <person name="Marcet-Houben M."/>
            <person name="Mascher M."/>
            <person name="Morel G."/>
            <person name="Richard G.-F."/>
            <person name="Riechen J."/>
            <person name="Sacerdot C."/>
            <person name="Sarkar A."/>
            <person name="Savel G."/>
            <person name="Schacherer J."/>
            <person name="Sherman D."/>
            <person name="Straub M.-L."/>
            <person name="Stein N."/>
            <person name="Thierry A."/>
            <person name="Trautwein-Schult A."/>
            <person name="Westhof E."/>
            <person name="Worch S."/>
            <person name="Dujon B."/>
            <person name="Souciet J.-L."/>
            <person name="Wincker P."/>
            <person name="Scholz U."/>
            <person name="Neuveglise N."/>
        </authorList>
    </citation>
    <scope>NUCLEOTIDE SEQUENCE</scope>
    <source>
        <strain evidence="1">LS3</strain>
    </source>
</reference>
<organism evidence="1">
    <name type="scientific">Blastobotrys adeninivorans</name>
    <name type="common">Yeast</name>
    <name type="synonym">Arxula adeninivorans</name>
    <dbReference type="NCBI Taxonomy" id="409370"/>
    <lineage>
        <taxon>Eukaryota</taxon>
        <taxon>Fungi</taxon>
        <taxon>Dikarya</taxon>
        <taxon>Ascomycota</taxon>
        <taxon>Saccharomycotina</taxon>
        <taxon>Dipodascomycetes</taxon>
        <taxon>Dipodascales</taxon>
        <taxon>Trichomonascaceae</taxon>
        <taxon>Blastobotrys</taxon>
    </lineage>
</organism>
<name>A0A060T817_BLAAD</name>
<gene>
    <name evidence="1" type="ORF">GNLVRS02_ARAD1D00198g</name>
</gene>
<reference evidence="1" key="1">
    <citation type="submission" date="2014-02" db="EMBL/GenBank/DDBJ databases">
        <authorList>
            <person name="Genoscope - CEA"/>
        </authorList>
    </citation>
    <scope>NUCLEOTIDE SEQUENCE</scope>
    <source>
        <strain evidence="1">LS3</strain>
    </source>
</reference>
<protein>
    <submittedName>
        <fullName evidence="1">ARAD1D00198p</fullName>
    </submittedName>
</protein>
<evidence type="ECO:0000313" key="1">
    <source>
        <dbReference type="EMBL" id="CDP36944.1"/>
    </source>
</evidence>
<dbReference type="EMBL" id="HG937694">
    <property type="protein sequence ID" value="CDP36944.1"/>
    <property type="molecule type" value="Genomic_DNA"/>
</dbReference>
<sequence length="127" mass="14503">MPIVQGELLVNDIDLDLARARFEIDGIVYSFYVEFSPLALEITGAPDIIDIWPLRPQQMAALEYDHVGQLTDSQEYKGQVGTSTFQLKFENGPTIKFDFDPPENPYRFLGPDDYPYKFHGDGLWAIE</sequence>
<proteinExistence type="predicted"/>
<dbReference type="AlphaFoldDB" id="A0A060T817"/>
<accession>A0A060T817</accession>